<dbReference type="PANTHER" id="PTHR43037">
    <property type="entry name" value="UNNAMED PRODUCT-RELATED"/>
    <property type="match status" value="1"/>
</dbReference>
<evidence type="ECO:0000313" key="5">
    <source>
        <dbReference type="Proteomes" id="UP000676565"/>
    </source>
</evidence>
<dbReference type="EMBL" id="JAGKQQ010000001">
    <property type="protein sequence ID" value="MBP3954991.1"/>
    <property type="molecule type" value="Genomic_DNA"/>
</dbReference>
<name>A0ABS5BMP8_9BACT</name>
<feature type="chain" id="PRO_5046703694" evidence="3">
    <location>
        <begin position="26"/>
        <end position="837"/>
    </location>
</feature>
<evidence type="ECO:0000256" key="3">
    <source>
        <dbReference type="SAM" id="SignalP"/>
    </source>
</evidence>
<dbReference type="Proteomes" id="UP000676565">
    <property type="component" value="Unassembled WGS sequence"/>
</dbReference>
<accession>A0ABS5BMP8</accession>
<proteinExistence type="predicted"/>
<keyword evidence="5" id="KW-1185">Reference proteome</keyword>
<keyword evidence="4" id="KW-0378">Hydrolase</keyword>
<gene>
    <name evidence="4" type="ORF">J8F10_06810</name>
</gene>
<keyword evidence="1 3" id="KW-0732">Signal</keyword>
<comment type="caution">
    <text evidence="4">The sequence shown here is derived from an EMBL/GenBank/DDBJ whole genome shotgun (WGS) entry which is preliminary data.</text>
</comment>
<reference evidence="4 5" key="1">
    <citation type="submission" date="2021-04" db="EMBL/GenBank/DDBJ databases">
        <authorList>
            <person name="Ivanova A."/>
        </authorList>
    </citation>
    <scope>NUCLEOTIDE SEQUENCE [LARGE SCALE GENOMIC DNA]</scope>
    <source>
        <strain evidence="4 5">G18</strain>
    </source>
</reference>
<dbReference type="PANTHER" id="PTHR43037:SF1">
    <property type="entry name" value="BLL1128 PROTEIN"/>
    <property type="match status" value="1"/>
</dbReference>
<evidence type="ECO:0000313" key="4">
    <source>
        <dbReference type="EMBL" id="MBP3954991.1"/>
    </source>
</evidence>
<dbReference type="SUPFAM" id="SSF53474">
    <property type="entry name" value="alpha/beta-Hydrolases"/>
    <property type="match status" value="1"/>
</dbReference>
<organism evidence="4 5">
    <name type="scientific">Gemmata palustris</name>
    <dbReference type="NCBI Taxonomy" id="2822762"/>
    <lineage>
        <taxon>Bacteria</taxon>
        <taxon>Pseudomonadati</taxon>
        <taxon>Planctomycetota</taxon>
        <taxon>Planctomycetia</taxon>
        <taxon>Gemmatales</taxon>
        <taxon>Gemmataceae</taxon>
        <taxon>Gemmata</taxon>
    </lineage>
</organism>
<dbReference type="PROSITE" id="PS51257">
    <property type="entry name" value="PROKAR_LIPOPROTEIN"/>
    <property type="match status" value="1"/>
</dbReference>
<evidence type="ECO:0000256" key="2">
    <source>
        <dbReference type="SAM" id="MobiDB-lite"/>
    </source>
</evidence>
<dbReference type="RefSeq" id="WP_210653097.1">
    <property type="nucleotide sequence ID" value="NZ_JAGKQQ010000001.1"/>
</dbReference>
<evidence type="ECO:0000256" key="1">
    <source>
        <dbReference type="ARBA" id="ARBA00022729"/>
    </source>
</evidence>
<feature type="signal peptide" evidence="3">
    <location>
        <begin position="1"/>
        <end position="25"/>
    </location>
</feature>
<dbReference type="InterPro" id="IPR050955">
    <property type="entry name" value="Plant_Biomass_Hydrol_Est"/>
</dbReference>
<dbReference type="Gene3D" id="3.40.50.1820">
    <property type="entry name" value="alpha/beta hydrolase"/>
    <property type="match status" value="1"/>
</dbReference>
<dbReference type="GO" id="GO:0016787">
    <property type="term" value="F:hydrolase activity"/>
    <property type="evidence" value="ECO:0007669"/>
    <property type="project" value="UniProtKB-KW"/>
</dbReference>
<sequence length="837" mass="92391">MTPRRTRLALALVLFVGCAAVAVPAEVVVLKDGFVIQGDMRKETEVVVDKASGRSVPIVKAGGLDIIDEGPKWTIFSTHAKQLGAISPDIKLRPEYKAYTMPFPGRKSNNPLTDIGETVKVSEFNSKWIRTIEAKSFVAANAHIDQQITHIDPHMIYLVSATHLWRLSYRTNEWDPKLVRKLLLMHPELSEPDGKCVPLKRIALAKFMLDAGWLQYAKDEMDRLKREFTAALPKDAQEAHDQLTKEIDQATAELVVREAEKALAAGRYKYAAEVLAIFPEKTADSKEVARAAKVGADLKTGQERHDTARRVLNGLIDDVSGTRPLNALVAVGGGAALGAWKPEKAVTSQALELAAAGAHVFAELHPDSAMRIETFVTLATQAERERAAGKEPTKKPDELIATAISGWALGRNGATPNVESALKVWSARQLVLAYQRGESPASRNDALSRYRKNAALDIPQLAQVISLLPPAEPEDLNDRTGKPLSIGKTVPGGVYQRTSAPAPGHAAGIDYIVKLPPEYHHGRAYPVLIVLTHAGINPEDVLGPLMTESEKNGYIVVAPEWTNQFGKGWQWRPEDHVYVTAVLRDAVRHFTVDNDRVFLCGVGEGANMAMDVGASHPDLFAGVVPMAPIPKWGNFFIEYWRNAQKLPFYVVTGELAGQSLPNLRHIFANWTRHGFPAVMTIYKGRAVEWFAAETPTIFDWMSRKTRVNGTATLALGSNRQSWAMLRENDNRFYWLQADKVVVGKNGGAIVPALMQGDVRGNLIDLKCDKVKHLTVWLSAEMIDWTKPVKVQINGSVPSGWSKAKAIEPSLDVLLEDYHERGDRRMLFLNKLELKTVP</sequence>
<protein>
    <submittedName>
        <fullName evidence="4">Alpha/beta hydrolase</fullName>
    </submittedName>
</protein>
<dbReference type="InterPro" id="IPR029058">
    <property type="entry name" value="AB_hydrolase_fold"/>
</dbReference>
<feature type="region of interest" description="Disordered" evidence="2">
    <location>
        <begin position="472"/>
        <end position="492"/>
    </location>
</feature>